<dbReference type="AlphaFoldDB" id="A0A7W8CUF3"/>
<dbReference type="RefSeq" id="WP_135504607.1">
    <property type="nucleotide sequence ID" value="NZ_JACHHE010000004.1"/>
</dbReference>
<feature type="transmembrane region" description="Helical" evidence="1">
    <location>
        <begin position="75"/>
        <end position="98"/>
    </location>
</feature>
<keyword evidence="3" id="KW-1185">Reference proteome</keyword>
<evidence type="ECO:0000313" key="2">
    <source>
        <dbReference type="EMBL" id="MBB5180422.1"/>
    </source>
</evidence>
<evidence type="ECO:0000313" key="3">
    <source>
        <dbReference type="Proteomes" id="UP000525923"/>
    </source>
</evidence>
<name>A0A7W8CUF3_9BACL</name>
<dbReference type="Proteomes" id="UP000525923">
    <property type="component" value="Unassembled WGS sequence"/>
</dbReference>
<gene>
    <name evidence="2" type="ORF">HNQ44_001850</name>
</gene>
<feature type="transmembrane region" description="Helical" evidence="1">
    <location>
        <begin position="42"/>
        <end position="63"/>
    </location>
</feature>
<evidence type="ECO:0000256" key="1">
    <source>
        <dbReference type="SAM" id="Phobius"/>
    </source>
</evidence>
<feature type="transmembrane region" description="Helical" evidence="1">
    <location>
        <begin position="7"/>
        <end position="30"/>
    </location>
</feature>
<keyword evidence="1" id="KW-0472">Membrane</keyword>
<sequence length="101" mass="11369">MKKVWIAYNGIAVLILAALIVLDYVINIAIDVYPVNTIYTGLAIYLCGFNILIAMPIWLIVLLMNRSRMNRKSFLIGLVLFLMFLGMTAYPVMTAIGYTAF</sequence>
<keyword evidence="1" id="KW-0812">Transmembrane</keyword>
<dbReference type="EMBL" id="JACHHE010000004">
    <property type="protein sequence ID" value="MBB5180422.1"/>
    <property type="molecule type" value="Genomic_DNA"/>
</dbReference>
<accession>A0A7W8CUF3</accession>
<protein>
    <submittedName>
        <fullName evidence="2">FtsH-binding integral membrane protein</fullName>
    </submittedName>
</protein>
<comment type="caution">
    <text evidence="2">The sequence shown here is derived from an EMBL/GenBank/DDBJ whole genome shotgun (WGS) entry which is preliminary data.</text>
</comment>
<proteinExistence type="predicted"/>
<dbReference type="OrthoDB" id="2455066at2"/>
<reference evidence="2 3" key="1">
    <citation type="submission" date="2020-08" db="EMBL/GenBank/DDBJ databases">
        <title>Genomic Encyclopedia of Type Strains, Phase IV (KMG-IV): sequencing the most valuable type-strain genomes for metagenomic binning, comparative biology and taxonomic classification.</title>
        <authorList>
            <person name="Goeker M."/>
        </authorList>
    </citation>
    <scope>NUCLEOTIDE SEQUENCE [LARGE SCALE GENOMIC DNA]</scope>
    <source>
        <strain evidence="2 3">DSM 15895</strain>
    </source>
</reference>
<keyword evidence="1" id="KW-1133">Transmembrane helix</keyword>
<organism evidence="2 3">
    <name type="scientific">Planococcus koreensis</name>
    <dbReference type="NCBI Taxonomy" id="112331"/>
    <lineage>
        <taxon>Bacteria</taxon>
        <taxon>Bacillati</taxon>
        <taxon>Bacillota</taxon>
        <taxon>Bacilli</taxon>
        <taxon>Bacillales</taxon>
        <taxon>Caryophanaceae</taxon>
        <taxon>Planococcus</taxon>
    </lineage>
</organism>